<sequence>MKTEIKTGSFVHVVATINKTAGDGKIMYVNPSISTVASDAATDDEVELVAYDANGQEVYRNPVVVRRSSAEPDRPNDVGLIQADLPRLAGMKSVSLQLKGKEVSRYEAGAAPPKPAAGAFGLELGGAAAASRRPLKINQLAGLQPVAGVTYSVQVRPDNKSTWDTIAVSRPTPEVDVDRNQFAGAKRAEVRVLRTSGFDEEIIAEDTVDLK</sequence>
<dbReference type="OrthoDB" id="8480852at2"/>
<comment type="caution">
    <text evidence="1">The sequence shown here is derived from an EMBL/GenBank/DDBJ whole genome shotgun (WGS) entry which is preliminary data.</text>
</comment>
<reference evidence="1 2" key="1">
    <citation type="submission" date="2015-09" db="EMBL/GenBank/DDBJ databases">
        <title>Draft Genome Sequence of the Strain BR 3267 (Bradyrhizobium yuanmingense) recommended as inoculant for cowpea in Brazil.</title>
        <authorList>
            <person name="Simoes-Araujo J.L."/>
            <person name="Zilli J.E."/>
        </authorList>
    </citation>
    <scope>NUCLEOTIDE SEQUENCE [LARGE SCALE GENOMIC DNA]</scope>
    <source>
        <strain evidence="1 2">BR3267</strain>
    </source>
</reference>
<organism evidence="1 2">
    <name type="scientific">Bradyrhizobium yuanmingense</name>
    <dbReference type="NCBI Taxonomy" id="108015"/>
    <lineage>
        <taxon>Bacteria</taxon>
        <taxon>Pseudomonadati</taxon>
        <taxon>Pseudomonadota</taxon>
        <taxon>Alphaproteobacteria</taxon>
        <taxon>Hyphomicrobiales</taxon>
        <taxon>Nitrobacteraceae</taxon>
        <taxon>Bradyrhizobium</taxon>
    </lineage>
</organism>
<dbReference type="Proteomes" id="UP000051380">
    <property type="component" value="Unassembled WGS sequence"/>
</dbReference>
<protein>
    <submittedName>
        <fullName evidence="1">Uncharacterized protein</fullName>
    </submittedName>
</protein>
<evidence type="ECO:0000313" key="2">
    <source>
        <dbReference type="Proteomes" id="UP000051380"/>
    </source>
</evidence>
<dbReference type="AlphaFoldDB" id="A0A0R3BRH9"/>
<gene>
    <name evidence="1" type="ORF">AOQ72_02910</name>
</gene>
<name>A0A0R3BRH9_9BRAD</name>
<proteinExistence type="predicted"/>
<evidence type="ECO:0000313" key="1">
    <source>
        <dbReference type="EMBL" id="KRP86940.1"/>
    </source>
</evidence>
<dbReference type="RefSeq" id="WP_057030233.1">
    <property type="nucleotide sequence ID" value="NZ_LJYF01000048.1"/>
</dbReference>
<dbReference type="EMBL" id="LJYF01000048">
    <property type="protein sequence ID" value="KRP86940.1"/>
    <property type="molecule type" value="Genomic_DNA"/>
</dbReference>
<accession>A0A0R3BRH9</accession>